<dbReference type="EMBL" id="LJZO01000056">
    <property type="protein sequence ID" value="ROV89662.1"/>
    <property type="molecule type" value="Genomic_DNA"/>
</dbReference>
<keyword evidence="3" id="KW-1185">Reference proteome</keyword>
<dbReference type="AlphaFoldDB" id="A0A423VF94"/>
<comment type="caution">
    <text evidence="2">The sequence shown here is derived from an EMBL/GenBank/DDBJ whole genome shotgun (WGS) entry which is preliminary data.</text>
</comment>
<dbReference type="OrthoDB" id="10343031at2759"/>
<name>A0A423VF94_CYTCH</name>
<accession>A0A423VF94</accession>
<protein>
    <submittedName>
        <fullName evidence="2">Uncharacterized protein</fullName>
    </submittedName>
</protein>
<evidence type="ECO:0000256" key="1">
    <source>
        <dbReference type="SAM" id="MobiDB-lite"/>
    </source>
</evidence>
<evidence type="ECO:0000313" key="3">
    <source>
        <dbReference type="Proteomes" id="UP000284375"/>
    </source>
</evidence>
<proteinExistence type="predicted"/>
<dbReference type="Proteomes" id="UP000284375">
    <property type="component" value="Unassembled WGS sequence"/>
</dbReference>
<feature type="region of interest" description="Disordered" evidence="1">
    <location>
        <begin position="39"/>
        <end position="65"/>
    </location>
</feature>
<reference evidence="2 3" key="1">
    <citation type="submission" date="2015-09" db="EMBL/GenBank/DDBJ databases">
        <title>Host preference determinants of Valsa canker pathogens revealed by comparative genomics.</title>
        <authorList>
            <person name="Yin Z."/>
            <person name="Huang L."/>
        </authorList>
    </citation>
    <scope>NUCLEOTIDE SEQUENCE [LARGE SCALE GENOMIC DNA]</scope>
    <source>
        <strain evidence="2 3">YSFL</strain>
    </source>
</reference>
<evidence type="ECO:0000313" key="2">
    <source>
        <dbReference type="EMBL" id="ROV89662.1"/>
    </source>
</evidence>
<feature type="compositionally biased region" description="Basic and acidic residues" evidence="1">
    <location>
        <begin position="39"/>
        <end position="52"/>
    </location>
</feature>
<sequence length="65" mass="7211">MGPYKSLRISSAASITIAVEFFGANDSIHTIMADAIADTKQEEEVKETRPVDEEGNEEVGYCKMW</sequence>
<organism evidence="2 3">
    <name type="scientific">Cytospora chrysosperma</name>
    <name type="common">Cytospora canker fungus</name>
    <name type="synonym">Sphaeria chrysosperma</name>
    <dbReference type="NCBI Taxonomy" id="252740"/>
    <lineage>
        <taxon>Eukaryota</taxon>
        <taxon>Fungi</taxon>
        <taxon>Dikarya</taxon>
        <taxon>Ascomycota</taxon>
        <taxon>Pezizomycotina</taxon>
        <taxon>Sordariomycetes</taxon>
        <taxon>Sordariomycetidae</taxon>
        <taxon>Diaporthales</taxon>
        <taxon>Cytosporaceae</taxon>
        <taxon>Cytospora</taxon>
    </lineage>
</organism>
<gene>
    <name evidence="2" type="ORF">VSDG_08052</name>
</gene>